<evidence type="ECO:0000313" key="2">
    <source>
        <dbReference type="Proteomes" id="UP000054630"/>
    </source>
</evidence>
<organism evidence="1 2">
    <name type="scientific">Trichinella nelsoni</name>
    <dbReference type="NCBI Taxonomy" id="6336"/>
    <lineage>
        <taxon>Eukaryota</taxon>
        <taxon>Metazoa</taxon>
        <taxon>Ecdysozoa</taxon>
        <taxon>Nematoda</taxon>
        <taxon>Enoplea</taxon>
        <taxon>Dorylaimia</taxon>
        <taxon>Trichinellida</taxon>
        <taxon>Trichinellidae</taxon>
        <taxon>Trichinella</taxon>
    </lineage>
</organism>
<dbReference type="Proteomes" id="UP000054630">
    <property type="component" value="Unassembled WGS sequence"/>
</dbReference>
<accession>A0A0V0SIL3</accession>
<protein>
    <submittedName>
        <fullName evidence="1">Uncharacterized protein</fullName>
    </submittedName>
</protein>
<evidence type="ECO:0000313" key="1">
    <source>
        <dbReference type="EMBL" id="KRX26665.1"/>
    </source>
</evidence>
<dbReference type="EMBL" id="JYDL01000006">
    <property type="protein sequence ID" value="KRX26665.1"/>
    <property type="molecule type" value="Genomic_DNA"/>
</dbReference>
<reference evidence="1 2" key="1">
    <citation type="submission" date="2015-01" db="EMBL/GenBank/DDBJ databases">
        <title>Evolution of Trichinella species and genotypes.</title>
        <authorList>
            <person name="Korhonen P.K."/>
            <person name="Edoardo P."/>
            <person name="Giuseppe L.R."/>
            <person name="Gasser R.B."/>
        </authorList>
    </citation>
    <scope>NUCLEOTIDE SEQUENCE [LARGE SCALE GENOMIC DNA]</scope>
    <source>
        <strain evidence="1">ISS37</strain>
    </source>
</reference>
<dbReference type="OrthoDB" id="5918231at2759"/>
<comment type="caution">
    <text evidence="1">The sequence shown here is derived from an EMBL/GenBank/DDBJ whole genome shotgun (WGS) entry which is preliminary data.</text>
</comment>
<keyword evidence="2" id="KW-1185">Reference proteome</keyword>
<proteinExistence type="predicted"/>
<sequence length="106" mass="12443">MLFQRGFLKDRQCFVPVCRSVPSERLVNPSVLLPITTTTKQQMNAYEQQTMLVKNMLRRPRRCQRSFTESRQKALSIKSYKNFPNTSPGNHHYTLTHTAHYSIVTR</sequence>
<name>A0A0V0SIL3_9BILA</name>
<gene>
    <name evidence="1" type="ORF">T07_2359</name>
</gene>
<dbReference type="AlphaFoldDB" id="A0A0V0SIL3"/>